<dbReference type="CDD" id="cd00090">
    <property type="entry name" value="HTH_ARSR"/>
    <property type="match status" value="1"/>
</dbReference>
<name>A0A926P194_9HYPH</name>
<evidence type="ECO:0000256" key="2">
    <source>
        <dbReference type="ARBA" id="ARBA00023125"/>
    </source>
</evidence>
<dbReference type="AlphaFoldDB" id="A0A926P194"/>
<protein>
    <submittedName>
        <fullName evidence="5">Helix-turn-helix transcriptional regulator</fullName>
    </submittedName>
</protein>
<evidence type="ECO:0000259" key="4">
    <source>
        <dbReference type="PROSITE" id="PS50987"/>
    </source>
</evidence>
<comment type="caution">
    <text evidence="5">The sequence shown here is derived from an EMBL/GenBank/DDBJ whole genome shotgun (WGS) entry which is preliminary data.</text>
</comment>
<gene>
    <name evidence="5" type="ORF">HK439_12695</name>
</gene>
<dbReference type="InterPro" id="IPR036390">
    <property type="entry name" value="WH_DNA-bd_sf"/>
</dbReference>
<feature type="domain" description="HTH arsR-type" evidence="4">
    <location>
        <begin position="1"/>
        <end position="95"/>
    </location>
</feature>
<dbReference type="InterPro" id="IPR001845">
    <property type="entry name" value="HTH_ArsR_DNA-bd_dom"/>
</dbReference>
<dbReference type="PROSITE" id="PS50987">
    <property type="entry name" value="HTH_ARSR_2"/>
    <property type="match status" value="1"/>
</dbReference>
<dbReference type="Gene3D" id="1.10.10.10">
    <property type="entry name" value="Winged helix-like DNA-binding domain superfamily/Winged helix DNA-binding domain"/>
    <property type="match status" value="1"/>
</dbReference>
<dbReference type="PANTHER" id="PTHR43132:SF2">
    <property type="entry name" value="ARSENICAL RESISTANCE OPERON REPRESSOR ARSR-RELATED"/>
    <property type="match status" value="1"/>
</dbReference>
<dbReference type="NCBIfam" id="NF033788">
    <property type="entry name" value="HTH_metalloreg"/>
    <property type="match status" value="1"/>
</dbReference>
<dbReference type="EMBL" id="JABFCZ010000013">
    <property type="protein sequence ID" value="MBD1547123.1"/>
    <property type="molecule type" value="Genomic_DNA"/>
</dbReference>
<dbReference type="InterPro" id="IPR011991">
    <property type="entry name" value="ArsR-like_HTH"/>
</dbReference>
<reference evidence="5" key="1">
    <citation type="submission" date="2020-05" db="EMBL/GenBank/DDBJ databases">
        <title>Identification of trans-AT polyketide cluster in two marine bacteria, producers of a novel glutaramide-containing polyketide sesbanimide D and analogs.</title>
        <authorList>
            <person name="Kacar D."/>
            <person name="Rodriguez P."/>
            <person name="Canedo L."/>
            <person name="Gonzalez E."/>
            <person name="Galan B."/>
            <person name="De La Calle F."/>
            <person name="Garcia J.L."/>
        </authorList>
    </citation>
    <scope>NUCLEOTIDE SEQUENCE</scope>
    <source>
        <strain evidence="5">PHM038</strain>
    </source>
</reference>
<dbReference type="PRINTS" id="PR00778">
    <property type="entry name" value="HTHARSR"/>
</dbReference>
<sequence>MDLEEAAQGFAALGSESRLQVVLTLVKAGRSGLTVGDILERTGMAASTLAHHLKFLTSAGLILQEKAGRSVINRAAFDHLEGLASYILQECCADESACAALCAAREETVE</sequence>
<dbReference type="Pfam" id="PF12840">
    <property type="entry name" value="HTH_20"/>
    <property type="match status" value="1"/>
</dbReference>
<dbReference type="PANTHER" id="PTHR43132">
    <property type="entry name" value="ARSENICAL RESISTANCE OPERON REPRESSOR ARSR-RELATED"/>
    <property type="match status" value="1"/>
</dbReference>
<dbReference type="InterPro" id="IPR036388">
    <property type="entry name" value="WH-like_DNA-bd_sf"/>
</dbReference>
<dbReference type="SUPFAM" id="SSF46785">
    <property type="entry name" value="Winged helix' DNA-binding domain"/>
    <property type="match status" value="1"/>
</dbReference>
<evidence type="ECO:0000313" key="6">
    <source>
        <dbReference type="Proteomes" id="UP000598467"/>
    </source>
</evidence>
<keyword evidence="1" id="KW-0805">Transcription regulation</keyword>
<organism evidence="5 6">
    <name type="scientific">Roseibium aggregatum</name>
    <dbReference type="NCBI Taxonomy" id="187304"/>
    <lineage>
        <taxon>Bacteria</taxon>
        <taxon>Pseudomonadati</taxon>
        <taxon>Pseudomonadota</taxon>
        <taxon>Alphaproteobacteria</taxon>
        <taxon>Hyphomicrobiales</taxon>
        <taxon>Stappiaceae</taxon>
        <taxon>Roseibium</taxon>
    </lineage>
</organism>
<dbReference type="GO" id="GO:0003677">
    <property type="term" value="F:DNA binding"/>
    <property type="evidence" value="ECO:0007669"/>
    <property type="project" value="UniProtKB-KW"/>
</dbReference>
<dbReference type="RefSeq" id="WP_190291882.1">
    <property type="nucleotide sequence ID" value="NZ_JABFCZ010000013.1"/>
</dbReference>
<evidence type="ECO:0000256" key="1">
    <source>
        <dbReference type="ARBA" id="ARBA00023015"/>
    </source>
</evidence>
<evidence type="ECO:0000256" key="3">
    <source>
        <dbReference type="ARBA" id="ARBA00023163"/>
    </source>
</evidence>
<dbReference type="InterPro" id="IPR051011">
    <property type="entry name" value="Metal_resp_trans_reg"/>
</dbReference>
<dbReference type="Proteomes" id="UP000598467">
    <property type="component" value="Unassembled WGS sequence"/>
</dbReference>
<proteinExistence type="predicted"/>
<keyword evidence="2" id="KW-0238">DNA-binding</keyword>
<keyword evidence="3" id="KW-0804">Transcription</keyword>
<dbReference type="SMART" id="SM00418">
    <property type="entry name" value="HTH_ARSR"/>
    <property type="match status" value="1"/>
</dbReference>
<evidence type="ECO:0000313" key="5">
    <source>
        <dbReference type="EMBL" id="MBD1547123.1"/>
    </source>
</evidence>
<accession>A0A926P194</accession>
<dbReference type="GO" id="GO:0003700">
    <property type="term" value="F:DNA-binding transcription factor activity"/>
    <property type="evidence" value="ECO:0007669"/>
    <property type="project" value="InterPro"/>
</dbReference>